<dbReference type="EMBL" id="BAABRU010000005">
    <property type="protein sequence ID" value="GAA5527992.1"/>
    <property type="molecule type" value="Genomic_DNA"/>
</dbReference>
<comment type="caution">
    <text evidence="5">The sequence shown here is derived from an EMBL/GenBank/DDBJ whole genome shotgun (WGS) entry which is preliminary data.</text>
</comment>
<dbReference type="InterPro" id="IPR050708">
    <property type="entry name" value="T6SS_VgrG/RHS"/>
</dbReference>
<dbReference type="Pfam" id="PF25023">
    <property type="entry name" value="TEN_YD-shell"/>
    <property type="match status" value="1"/>
</dbReference>
<dbReference type="InterPro" id="IPR031325">
    <property type="entry name" value="RHS_repeat"/>
</dbReference>
<evidence type="ECO:0000259" key="3">
    <source>
        <dbReference type="Pfam" id="PF20148"/>
    </source>
</evidence>
<dbReference type="Gene3D" id="2.180.10.10">
    <property type="entry name" value="RHS repeat-associated core"/>
    <property type="match status" value="3"/>
</dbReference>
<sequence>MDRLDLRRFGRLLGLLMIGILGFGMAIPAAATPVAPHQSDPQSTSTTTSLHASISQSTAHAGDQSLILVIEARTIHGELDLDYRGSIDINPSTSVLGLYQSPLQGVPDYTFTAADAGRKVFANWGFATAGQQSIIVIDRADNSRFSTTNSVDVQEVVLHALFETTAAYASDQSLSLIVEARTMSGTLVPTYRGSLDINPSTGVLGLYQSPLQGVADYTFTAADAGRKVFANWGFTTAGEHSITVIDRAAPLRRATSNLVTVAEVFLHASISPTVALAGQPNLVLTIEARDLLGNLVPGYRAPLNINPSASVIGLYQSPLNGIPDYTFTALDAGHKVFNNWGFASNGSPQITIIDRTNPARSVVTNQVFIGATAFRLTFNRTIAVARDRAFTMTLEIVDTQGNRVQGYRGGIDINASTTTIGLPQSAFQAIADYTFTAEDAGIHSFSSWGFLSAGTHSITITDRANPAMTISSPALITTLPPIPSIPQATNPPVVETLPATLPLPPVMAYGWGAPMEMAQYLPSSVWQGYPQETVPSGPGTRYIVTGNVQKGGWEWEYSSYYMAVYLGWENPPADHRESGVGIGYLPHQDPTFNAPTQEDGNLATSTVWLSGWSTYFNNDGVGHLGPGLSEAAGITAQAAHINVHGGGNSGGFAEALATPVEDLSCDGSNRSEVTTVGDPIDTRSGRFFLVEQDLGITTGCEDIDLHFTRSYQRTLLQGGTLGAAWTHNYEQRIHTYGTLVLLQRTGGYALFQDVGNQVYASAPGSHQTLVKRADGGWLVVHRDRRIDVFDATGRLISQQDPNGNQIWLTYEQFAHEQDQGTRLARVDALGGRYLWFAYDYYRPQQLTAVTDHTGRQVRFGYDDYGRLSQVTDPLNQTSTYHYASYHSILDQPQEGGWLLKSKLDPRGNSVFINQYDQRGRVIHQVNNQGQDLTLSYAVVSDTSNLMGATNAAGMNVASPPLLLTTTITDQQNTVTTLIYGSDGLLRKIDDSHGRSTRYTGYTQTRKPTTITNALNQTTTFAYNERGQPIQITNPANQAVFLTYDDWGMLTTITDTVDHAINLTYQGPNLASITTNGGKTIQASYADTHGWKQLLQSINNSGITVNLDYNNAGDLVSLLDSNGYGSQWTHDSLGRVVTAVRPSGVRQTIRYDANDQIVEIKEQPNRRNNNQPIVVRTTSFNYDPAGNLIKITNPRQQVTSFTYDAQNRRISQKLANNATIHFANNPAEGMQSITPPNGFSHQMIQSPLLSQYLPPALDSLAVETNFQYDLLGNLTEIQRPGGLNLSLAYDLLGRTTTITTAQGITSIDYDPISSLPATIIAPDGIISTTYNLNQQPIRTIWSGSINGQLIQAFNLHDQPISQQINQLPPIDYVYDPSGRLSQAGEQVVNYNPQTGLIDSTSLGLIDARWQYNQFGNPQAYTTEWYDKRGLGELNYGTTYTYNALDQITTLTEYRLTSAIAPIQYGYDQIGQLISVSQNGTPIANYTYDLNGNRLTTTTPTSSITATYDSQDRLIRWGSTSYTYTANGERSSQTNGIDTTTYSYDAHGNLLEVSLPNTTTIRYLHDGLNRRIGKQVNGSLVQGWLYADGLNPIAELDSTGNVVAQFIYSVNRYVPNLMIKHGQTYQIITDHLGSPRFVVNADTGAIAQALTYDPWGNLLSDSNPGFQPFGFAGGLYDPNTRLTRFGVRNYDALTGHWTAKDPIGFAGGDPNLYRYVGNDPINQIDPSGKKGFKSFLGKIAWDLLTDFLPKFGNNVFDQLLAKACVDWELAIGDSVKAYMEGKVEDGFIDLFFINLPNGLNKEFLEFAKETYDYADTIYEYSEIAIKNYLLQLQQN</sequence>
<reference evidence="5 6" key="1">
    <citation type="submission" date="2024-02" db="EMBL/GenBank/DDBJ databases">
        <title>Herpetosiphon gulosus NBRC 112829.</title>
        <authorList>
            <person name="Ichikawa N."/>
            <person name="Katano-Makiyama Y."/>
            <person name="Hidaka K."/>
        </authorList>
    </citation>
    <scope>NUCLEOTIDE SEQUENCE [LARGE SCALE GENOMIC DNA]</scope>
    <source>
        <strain evidence="5 6">NBRC 112829</strain>
    </source>
</reference>
<dbReference type="InterPro" id="IPR056823">
    <property type="entry name" value="TEN-like_YD-shell"/>
</dbReference>
<evidence type="ECO:0000256" key="1">
    <source>
        <dbReference type="ARBA" id="ARBA00022737"/>
    </source>
</evidence>
<name>A0ABP9WXQ8_9CHLR</name>
<dbReference type="InterPro" id="IPR045351">
    <property type="entry name" value="DUF6531"/>
</dbReference>
<dbReference type="Pfam" id="PF05593">
    <property type="entry name" value="RHS_repeat"/>
    <property type="match status" value="2"/>
</dbReference>
<evidence type="ECO:0008006" key="7">
    <source>
        <dbReference type="Google" id="ProtNLM"/>
    </source>
</evidence>
<feature type="region of interest" description="Disordered" evidence="2">
    <location>
        <begin position="33"/>
        <end position="54"/>
    </location>
</feature>
<dbReference type="PANTHER" id="PTHR32305:SF15">
    <property type="entry name" value="PROTEIN RHSA-RELATED"/>
    <property type="match status" value="1"/>
</dbReference>
<feature type="domain" description="DUF6531" evidence="3">
    <location>
        <begin position="677"/>
        <end position="746"/>
    </location>
</feature>
<dbReference type="RefSeq" id="WP_345721661.1">
    <property type="nucleotide sequence ID" value="NZ_BAABRU010000005.1"/>
</dbReference>
<dbReference type="PANTHER" id="PTHR32305">
    <property type="match status" value="1"/>
</dbReference>
<gene>
    <name evidence="5" type="ORF">Hgul01_01787</name>
</gene>
<evidence type="ECO:0000259" key="4">
    <source>
        <dbReference type="Pfam" id="PF25023"/>
    </source>
</evidence>
<keyword evidence="6" id="KW-1185">Reference proteome</keyword>
<feature type="domain" description="Teneurin-like YD-shell" evidence="4">
    <location>
        <begin position="1176"/>
        <end position="1719"/>
    </location>
</feature>
<dbReference type="Pfam" id="PF20148">
    <property type="entry name" value="DUF6531"/>
    <property type="match status" value="1"/>
</dbReference>
<keyword evidence="1" id="KW-0677">Repeat</keyword>
<evidence type="ECO:0000313" key="6">
    <source>
        <dbReference type="Proteomes" id="UP001428290"/>
    </source>
</evidence>
<dbReference type="Proteomes" id="UP001428290">
    <property type="component" value="Unassembled WGS sequence"/>
</dbReference>
<dbReference type="NCBIfam" id="TIGR03696">
    <property type="entry name" value="Rhs_assc_core"/>
    <property type="match status" value="1"/>
</dbReference>
<dbReference type="NCBIfam" id="TIGR01643">
    <property type="entry name" value="YD_repeat_2x"/>
    <property type="match status" value="6"/>
</dbReference>
<proteinExistence type="predicted"/>
<dbReference type="InterPro" id="IPR006530">
    <property type="entry name" value="YD"/>
</dbReference>
<accession>A0ABP9WXQ8</accession>
<protein>
    <recommendedName>
        <fullName evidence="7">RHS repeat-associated core domain-containing protein</fullName>
    </recommendedName>
</protein>
<evidence type="ECO:0000313" key="5">
    <source>
        <dbReference type="EMBL" id="GAA5527992.1"/>
    </source>
</evidence>
<dbReference type="InterPro" id="IPR022385">
    <property type="entry name" value="Rhs_assc_core"/>
</dbReference>
<evidence type="ECO:0000256" key="2">
    <source>
        <dbReference type="SAM" id="MobiDB-lite"/>
    </source>
</evidence>
<organism evidence="5 6">
    <name type="scientific">Herpetosiphon gulosus</name>
    <dbReference type="NCBI Taxonomy" id="1973496"/>
    <lineage>
        <taxon>Bacteria</taxon>
        <taxon>Bacillati</taxon>
        <taxon>Chloroflexota</taxon>
        <taxon>Chloroflexia</taxon>
        <taxon>Herpetosiphonales</taxon>
        <taxon>Herpetosiphonaceae</taxon>
        <taxon>Herpetosiphon</taxon>
    </lineage>
</organism>